<proteinExistence type="predicted"/>
<name>A0A2T2N9A6_CORCC</name>
<dbReference type="Proteomes" id="UP000240883">
    <property type="component" value="Unassembled WGS sequence"/>
</dbReference>
<dbReference type="EMBL" id="KZ678142">
    <property type="protein sequence ID" value="PSN61950.1"/>
    <property type="molecule type" value="Genomic_DNA"/>
</dbReference>
<gene>
    <name evidence="1" type="ORF">BS50DRAFT_592198</name>
</gene>
<protein>
    <submittedName>
        <fullName evidence="1">Uncharacterized protein</fullName>
    </submittedName>
</protein>
<evidence type="ECO:0000313" key="2">
    <source>
        <dbReference type="Proteomes" id="UP000240883"/>
    </source>
</evidence>
<keyword evidence="2" id="KW-1185">Reference proteome</keyword>
<sequence>MLDKTSIISYSQANFPQSFDSLPDLKVYDFGFCYEKYVVKVGTISTNQSAQGVYAFTGSGDYATFHEDTEGAKNAKVLPNEAKSTTRPSNGDTPEETSIYIQKLEKKYNAEVERRREVEKFTKAEILKNKQMEKSLFDANIKLTEAKKRIRDAKVATSMASERMDMAKKQIKEV</sequence>
<evidence type="ECO:0000313" key="1">
    <source>
        <dbReference type="EMBL" id="PSN61950.1"/>
    </source>
</evidence>
<reference evidence="1 2" key="1">
    <citation type="journal article" date="2018" name="Front. Microbiol.">
        <title>Genome-Wide Analysis of Corynespora cassiicola Leaf Fall Disease Putative Effectors.</title>
        <authorList>
            <person name="Lopez D."/>
            <person name="Ribeiro S."/>
            <person name="Label P."/>
            <person name="Fumanal B."/>
            <person name="Venisse J.S."/>
            <person name="Kohler A."/>
            <person name="de Oliveira R.R."/>
            <person name="Labutti K."/>
            <person name="Lipzen A."/>
            <person name="Lail K."/>
            <person name="Bauer D."/>
            <person name="Ohm R.A."/>
            <person name="Barry K.W."/>
            <person name="Spatafora J."/>
            <person name="Grigoriev I.V."/>
            <person name="Martin F.M."/>
            <person name="Pujade-Renaud V."/>
        </authorList>
    </citation>
    <scope>NUCLEOTIDE SEQUENCE [LARGE SCALE GENOMIC DNA]</scope>
    <source>
        <strain evidence="1 2">Philippines</strain>
    </source>
</reference>
<dbReference type="AlphaFoldDB" id="A0A2T2N9A6"/>
<organism evidence="1 2">
    <name type="scientific">Corynespora cassiicola Philippines</name>
    <dbReference type="NCBI Taxonomy" id="1448308"/>
    <lineage>
        <taxon>Eukaryota</taxon>
        <taxon>Fungi</taxon>
        <taxon>Dikarya</taxon>
        <taxon>Ascomycota</taxon>
        <taxon>Pezizomycotina</taxon>
        <taxon>Dothideomycetes</taxon>
        <taxon>Pleosporomycetidae</taxon>
        <taxon>Pleosporales</taxon>
        <taxon>Corynesporascaceae</taxon>
        <taxon>Corynespora</taxon>
    </lineage>
</organism>
<accession>A0A2T2N9A6</accession>